<dbReference type="AlphaFoldDB" id="A0A6A3UM73"/>
<protein>
    <recommendedName>
        <fullName evidence="13">Chromo domain-containing protein</fullName>
    </recommendedName>
</protein>
<evidence type="ECO:0000313" key="8">
    <source>
        <dbReference type="Proteomes" id="UP000437068"/>
    </source>
</evidence>
<evidence type="ECO:0000313" key="4">
    <source>
        <dbReference type="EMBL" id="KAE9226268.1"/>
    </source>
</evidence>
<comment type="caution">
    <text evidence="3">The sequence shown here is derived from an EMBL/GenBank/DDBJ whole genome shotgun (WGS) entry which is preliminary data.</text>
</comment>
<dbReference type="SUPFAM" id="SSF54160">
    <property type="entry name" value="Chromo domain-like"/>
    <property type="match status" value="1"/>
</dbReference>
<dbReference type="Proteomes" id="UP000433483">
    <property type="component" value="Unassembled WGS sequence"/>
</dbReference>
<organism evidence="3 9">
    <name type="scientific">Phytophthora fragariae</name>
    <dbReference type="NCBI Taxonomy" id="53985"/>
    <lineage>
        <taxon>Eukaryota</taxon>
        <taxon>Sar</taxon>
        <taxon>Stramenopiles</taxon>
        <taxon>Oomycota</taxon>
        <taxon>Peronosporomycetes</taxon>
        <taxon>Peronosporales</taxon>
        <taxon>Peronosporaceae</taxon>
        <taxon>Phytophthora</taxon>
    </lineage>
</organism>
<dbReference type="Proteomes" id="UP000441208">
    <property type="component" value="Unassembled WGS sequence"/>
</dbReference>
<name>A0A6A3UM73_9STRA</name>
<dbReference type="Proteomes" id="UP000437068">
    <property type="component" value="Unassembled WGS sequence"/>
</dbReference>
<accession>A0A6A3UM73</accession>
<dbReference type="EMBL" id="QXFX01000553">
    <property type="protein sequence ID" value="KAE9111574.1"/>
    <property type="molecule type" value="Genomic_DNA"/>
</dbReference>
<evidence type="ECO:0000313" key="11">
    <source>
        <dbReference type="Proteomes" id="UP000486351"/>
    </source>
</evidence>
<dbReference type="Proteomes" id="UP000440732">
    <property type="component" value="Unassembled WGS sequence"/>
</dbReference>
<dbReference type="Proteomes" id="UP000488956">
    <property type="component" value="Unassembled WGS sequence"/>
</dbReference>
<proteinExistence type="predicted"/>
<evidence type="ECO:0000313" key="5">
    <source>
        <dbReference type="EMBL" id="KAE9322733.1"/>
    </source>
</evidence>
<dbReference type="Proteomes" id="UP000486351">
    <property type="component" value="Unassembled WGS sequence"/>
</dbReference>
<dbReference type="EMBL" id="QXGB01000177">
    <property type="protein sequence ID" value="KAE9226268.1"/>
    <property type="molecule type" value="Genomic_DNA"/>
</dbReference>
<dbReference type="CDD" id="cd00024">
    <property type="entry name" value="CD_CSD"/>
    <property type="match status" value="1"/>
</dbReference>
<keyword evidence="7" id="KW-1185">Reference proteome</keyword>
<evidence type="ECO:0008006" key="13">
    <source>
        <dbReference type="Google" id="ProtNLM"/>
    </source>
</evidence>
<evidence type="ECO:0000313" key="12">
    <source>
        <dbReference type="Proteomes" id="UP000488956"/>
    </source>
</evidence>
<dbReference type="EMBL" id="QXFZ01000174">
    <property type="protein sequence ID" value="KAE9128838.1"/>
    <property type="molecule type" value="Genomic_DNA"/>
</dbReference>
<evidence type="ECO:0000313" key="3">
    <source>
        <dbReference type="EMBL" id="KAE9151773.1"/>
    </source>
</evidence>
<evidence type="ECO:0000313" key="1">
    <source>
        <dbReference type="EMBL" id="KAE9111574.1"/>
    </source>
</evidence>
<reference evidence="7 8" key="1">
    <citation type="submission" date="2018-08" db="EMBL/GenBank/DDBJ databases">
        <title>Genomic investigation of the strawberry pathogen Phytophthora fragariae indicates pathogenicity is determined by transcriptional variation in three key races.</title>
        <authorList>
            <person name="Adams T.M."/>
            <person name="Armitage A.D."/>
            <person name="Sobczyk M.K."/>
            <person name="Bates H.J."/>
            <person name="Dunwell J.M."/>
            <person name="Nellist C.F."/>
            <person name="Harrison R.J."/>
        </authorList>
    </citation>
    <scope>NUCLEOTIDE SEQUENCE [LARGE SCALE GENOMIC DNA]</scope>
    <source>
        <strain evidence="5 8">A4</strain>
        <strain evidence="4 7">NOV-27</strain>
        <strain evidence="3 9">NOV-5</strain>
        <strain evidence="2 10">NOV-71</strain>
        <strain evidence="6 11">NOV-77</strain>
        <strain evidence="1 12">ONT-3</strain>
    </source>
</reference>
<dbReference type="Gene3D" id="2.40.50.40">
    <property type="match status" value="1"/>
</dbReference>
<dbReference type="InterPro" id="IPR016197">
    <property type="entry name" value="Chromo-like_dom_sf"/>
</dbReference>
<evidence type="ECO:0000313" key="9">
    <source>
        <dbReference type="Proteomes" id="UP000440732"/>
    </source>
</evidence>
<evidence type="ECO:0000313" key="2">
    <source>
        <dbReference type="EMBL" id="KAE9128838.1"/>
    </source>
</evidence>
<sequence>MSHPHPVPRRDHRLERGDTLLYESDVRIQVHLDVRSGLFGLPDSGLHEGQLLPHVSKLNRLEVFNCLETIPDLGRRRPVASSRRRRPRCETHRRKLAGLSSESLVIGSEPKVRFIFEFAGLGYSPDHDTWEPRNVLQSDVSEMVAEYKSRHQQLRRRA</sequence>
<evidence type="ECO:0000313" key="6">
    <source>
        <dbReference type="EMBL" id="KAE9353833.1"/>
    </source>
</evidence>
<dbReference type="OrthoDB" id="10293659at2759"/>
<gene>
    <name evidence="5" type="ORF">PF001_g4271</name>
    <name evidence="4" type="ORF">PF005_g5183</name>
    <name evidence="3" type="ORF">PF006_g3959</name>
    <name evidence="2" type="ORF">PF007_g5135</name>
    <name evidence="6" type="ORF">PF008_g4816</name>
    <name evidence="1" type="ORF">PF010_g10751</name>
</gene>
<evidence type="ECO:0000313" key="7">
    <source>
        <dbReference type="Proteomes" id="UP000433483"/>
    </source>
</evidence>
<dbReference type="EMBL" id="QXGE01000144">
    <property type="protein sequence ID" value="KAE9322733.1"/>
    <property type="molecule type" value="Genomic_DNA"/>
</dbReference>
<dbReference type="EMBL" id="QXFY01000169">
    <property type="protein sequence ID" value="KAE9353833.1"/>
    <property type="molecule type" value="Genomic_DNA"/>
</dbReference>
<dbReference type="EMBL" id="QXGA01000133">
    <property type="protein sequence ID" value="KAE9151773.1"/>
    <property type="molecule type" value="Genomic_DNA"/>
</dbReference>
<evidence type="ECO:0000313" key="10">
    <source>
        <dbReference type="Proteomes" id="UP000441208"/>
    </source>
</evidence>